<dbReference type="AlphaFoldDB" id="A0A1E3XCV1"/>
<accession>A0A1E3XCV1</accession>
<dbReference type="GO" id="GO:0051301">
    <property type="term" value="P:cell division"/>
    <property type="evidence" value="ECO:0007669"/>
    <property type="project" value="UniProtKB-KW"/>
</dbReference>
<dbReference type="Gene3D" id="3.90.190.20">
    <property type="entry name" value="Mur ligase, C-terminal domain"/>
    <property type="match status" value="1"/>
</dbReference>
<evidence type="ECO:0000256" key="2">
    <source>
        <dbReference type="ARBA" id="ARBA00004752"/>
    </source>
</evidence>
<proteinExistence type="inferred from homology"/>
<dbReference type="Gene3D" id="3.40.1190.10">
    <property type="entry name" value="Mur-like, catalytic domain"/>
    <property type="match status" value="1"/>
</dbReference>
<keyword evidence="7 14" id="KW-0547">Nucleotide-binding</keyword>
<feature type="binding site" evidence="14">
    <location>
        <begin position="136"/>
        <end position="142"/>
    </location>
    <ligand>
        <name>ATP</name>
        <dbReference type="ChEBI" id="CHEBI:30616"/>
    </ligand>
</feature>
<dbReference type="Pfam" id="PF01225">
    <property type="entry name" value="Mur_ligase"/>
    <property type="match status" value="1"/>
</dbReference>
<keyword evidence="6 14" id="KW-0132">Cell division</keyword>
<dbReference type="PANTHER" id="PTHR43445:SF3">
    <property type="entry name" value="UDP-N-ACETYLMURAMATE--L-ALANINE LIGASE"/>
    <property type="match status" value="1"/>
</dbReference>
<evidence type="ECO:0000256" key="9">
    <source>
        <dbReference type="ARBA" id="ARBA00022960"/>
    </source>
</evidence>
<evidence type="ECO:0000313" key="19">
    <source>
        <dbReference type="Proteomes" id="UP000094056"/>
    </source>
</evidence>
<keyword evidence="8 14" id="KW-0067">ATP-binding</keyword>
<dbReference type="GO" id="GO:0008763">
    <property type="term" value="F:UDP-N-acetylmuramate-L-alanine ligase activity"/>
    <property type="evidence" value="ECO:0007669"/>
    <property type="project" value="UniProtKB-UniRule"/>
</dbReference>
<comment type="caution">
    <text evidence="18">The sequence shown here is derived from an EMBL/GenBank/DDBJ whole genome shotgun (WGS) entry which is preliminary data.</text>
</comment>
<dbReference type="InterPro" id="IPR013221">
    <property type="entry name" value="Mur_ligase_cen"/>
</dbReference>
<dbReference type="PANTHER" id="PTHR43445">
    <property type="entry name" value="UDP-N-ACETYLMURAMATE--L-ALANINE LIGASE-RELATED"/>
    <property type="match status" value="1"/>
</dbReference>
<dbReference type="InterPro" id="IPR005758">
    <property type="entry name" value="UDP-N-AcMur_Ala_ligase_MurC"/>
</dbReference>
<name>A0A1E3XCV1_9BACT</name>
<dbReference type="PATRIC" id="fig|1872076.5.peg.1690"/>
<comment type="function">
    <text evidence="14">Cell wall formation.</text>
</comment>
<organism evidence="18 19">
    <name type="scientific">Candidatus Scalindua rubra</name>
    <dbReference type="NCBI Taxonomy" id="1872076"/>
    <lineage>
        <taxon>Bacteria</taxon>
        <taxon>Pseudomonadati</taxon>
        <taxon>Planctomycetota</taxon>
        <taxon>Candidatus Brocadiia</taxon>
        <taxon>Candidatus Brocadiales</taxon>
        <taxon>Candidatus Scalinduaceae</taxon>
        <taxon>Candidatus Scalindua</taxon>
    </lineage>
</organism>
<dbReference type="InterPro" id="IPR004101">
    <property type="entry name" value="Mur_ligase_C"/>
</dbReference>
<evidence type="ECO:0000256" key="1">
    <source>
        <dbReference type="ARBA" id="ARBA00004496"/>
    </source>
</evidence>
<dbReference type="GO" id="GO:0009252">
    <property type="term" value="P:peptidoglycan biosynthetic process"/>
    <property type="evidence" value="ECO:0007669"/>
    <property type="project" value="UniProtKB-UniRule"/>
</dbReference>
<evidence type="ECO:0000256" key="12">
    <source>
        <dbReference type="ARBA" id="ARBA00023316"/>
    </source>
</evidence>
<keyword evidence="4 14" id="KW-0963">Cytoplasm</keyword>
<dbReference type="InterPro" id="IPR000713">
    <property type="entry name" value="Mur_ligase_N"/>
</dbReference>
<dbReference type="GO" id="GO:0071555">
    <property type="term" value="P:cell wall organization"/>
    <property type="evidence" value="ECO:0007669"/>
    <property type="project" value="UniProtKB-KW"/>
</dbReference>
<dbReference type="Gene3D" id="3.40.50.720">
    <property type="entry name" value="NAD(P)-binding Rossmann-like Domain"/>
    <property type="match status" value="1"/>
</dbReference>
<comment type="similarity">
    <text evidence="14">Belongs to the MurCDEF family.</text>
</comment>
<evidence type="ECO:0000256" key="7">
    <source>
        <dbReference type="ARBA" id="ARBA00022741"/>
    </source>
</evidence>
<feature type="domain" description="Mur ligase C-terminal" evidence="16">
    <location>
        <begin position="393"/>
        <end position="525"/>
    </location>
</feature>
<feature type="domain" description="Mur ligase N-terminal catalytic" evidence="15">
    <location>
        <begin position="31"/>
        <end position="129"/>
    </location>
</feature>
<dbReference type="EMBL" id="MAYW01000029">
    <property type="protein sequence ID" value="ODS33419.1"/>
    <property type="molecule type" value="Genomic_DNA"/>
</dbReference>
<dbReference type="Pfam" id="PF08245">
    <property type="entry name" value="Mur_ligase_M"/>
    <property type="match status" value="1"/>
</dbReference>
<evidence type="ECO:0000256" key="14">
    <source>
        <dbReference type="HAMAP-Rule" id="MF_00046"/>
    </source>
</evidence>
<keyword evidence="9 14" id="KW-0133">Cell shape</keyword>
<evidence type="ECO:0000256" key="10">
    <source>
        <dbReference type="ARBA" id="ARBA00022984"/>
    </source>
</evidence>
<sequence>MNLTSQSYYQEISNQHYPDIVNYGKNYGKYVYFIGIGGAGMGAIAKILIDEGCFVSGSDLECSPITHDLAKLGAKINTEQEGRGLDSYTNLVITSAAINENNPDLRKARMLGLKVIKYSEFLGSLMKNKCGIAVSGTHGKTTTSAMISTILKKTGHEPTFVIGGNVAEIGGNSCVGKGSFFIAEACEYDRTFLNLSPQIGVITNIDEDHLDYYKDINGITDAFTEFISLIPEDGLLVINNDDTNIKKVIESAKCRIESYSIFMTSNLPDKPIPIQKTPTRQNHFGKWSNRQGIPVLYRSSSLSVTSEQLIDESDNKIYCELDAKWLAIVYYFDKEITRFSLFNVGEYFDDFCLKIPGLHNVSNALAAISVCNYIGLNKKVIKKALASFNGVNRRFQTISSKDRITIIDDYAHHPTEIRTALETAKSIYPSQRLWCVFQPHQHNRTRLLLKKFAMALALADKVIITDIYPARDSDIERASVSSLDLMYELLEIGGDVECVKSISEIVDSLRLNVKTGDIILTLGAGNIWEAAYGLKNCLESEYDW</sequence>
<reference evidence="18 19" key="1">
    <citation type="submission" date="2016-07" db="EMBL/GenBank/DDBJ databases">
        <title>Draft genome of Scalindua rubra, obtained from a brine-seawater interface in the Red Sea, sheds light on salt adaptation in anammox bacteria.</title>
        <authorList>
            <person name="Speth D.R."/>
            <person name="Lagkouvardos I."/>
            <person name="Wang Y."/>
            <person name="Qian P.-Y."/>
            <person name="Dutilh B.E."/>
            <person name="Jetten M.S."/>
        </authorList>
    </citation>
    <scope>NUCLEOTIDE SEQUENCE [LARGE SCALE GENOMIC DNA]</scope>
    <source>
        <strain evidence="18">BSI-1</strain>
    </source>
</reference>
<dbReference type="SUPFAM" id="SSF53244">
    <property type="entry name" value="MurD-like peptide ligases, peptide-binding domain"/>
    <property type="match status" value="1"/>
</dbReference>
<keyword evidence="12 14" id="KW-0961">Cell wall biogenesis/degradation</keyword>
<evidence type="ECO:0000259" key="16">
    <source>
        <dbReference type="Pfam" id="PF02875"/>
    </source>
</evidence>
<dbReference type="InterPro" id="IPR050061">
    <property type="entry name" value="MurCDEF_pg_biosynth"/>
</dbReference>
<dbReference type="GO" id="GO:0005524">
    <property type="term" value="F:ATP binding"/>
    <property type="evidence" value="ECO:0007669"/>
    <property type="project" value="UniProtKB-UniRule"/>
</dbReference>
<evidence type="ECO:0000259" key="15">
    <source>
        <dbReference type="Pfam" id="PF01225"/>
    </source>
</evidence>
<keyword evidence="11 14" id="KW-0131">Cell cycle</keyword>
<protein>
    <recommendedName>
        <fullName evidence="3 14">UDP-N-acetylmuramate--L-alanine ligase</fullName>
        <ecNumber evidence="3 14">6.3.2.8</ecNumber>
    </recommendedName>
    <alternativeName>
        <fullName evidence="14">UDP-N-acetylmuramoyl-L-alanine synthetase</fullName>
    </alternativeName>
</protein>
<evidence type="ECO:0000256" key="4">
    <source>
        <dbReference type="ARBA" id="ARBA00022490"/>
    </source>
</evidence>
<evidence type="ECO:0000256" key="13">
    <source>
        <dbReference type="ARBA" id="ARBA00047833"/>
    </source>
</evidence>
<comment type="pathway">
    <text evidence="2 14">Cell wall biogenesis; peptidoglycan biosynthesis.</text>
</comment>
<comment type="subcellular location">
    <subcellularLocation>
        <location evidence="1 14">Cytoplasm</location>
    </subcellularLocation>
</comment>
<dbReference type="Pfam" id="PF02875">
    <property type="entry name" value="Mur_ligase_C"/>
    <property type="match status" value="1"/>
</dbReference>
<evidence type="ECO:0000256" key="6">
    <source>
        <dbReference type="ARBA" id="ARBA00022618"/>
    </source>
</evidence>
<evidence type="ECO:0000256" key="5">
    <source>
        <dbReference type="ARBA" id="ARBA00022598"/>
    </source>
</evidence>
<feature type="domain" description="Mur ligase central" evidence="17">
    <location>
        <begin position="134"/>
        <end position="261"/>
    </location>
</feature>
<dbReference type="SUPFAM" id="SSF53623">
    <property type="entry name" value="MurD-like peptide ligases, catalytic domain"/>
    <property type="match status" value="1"/>
</dbReference>
<dbReference type="Proteomes" id="UP000094056">
    <property type="component" value="Unassembled WGS sequence"/>
</dbReference>
<dbReference type="HAMAP" id="MF_00046">
    <property type="entry name" value="MurC"/>
    <property type="match status" value="1"/>
</dbReference>
<gene>
    <name evidence="14" type="primary">murC</name>
    <name evidence="18" type="ORF">SCARUB_01456</name>
</gene>
<evidence type="ECO:0000313" key="18">
    <source>
        <dbReference type="EMBL" id="ODS33419.1"/>
    </source>
</evidence>
<dbReference type="GO" id="GO:0008360">
    <property type="term" value="P:regulation of cell shape"/>
    <property type="evidence" value="ECO:0007669"/>
    <property type="project" value="UniProtKB-KW"/>
</dbReference>
<evidence type="ECO:0000259" key="17">
    <source>
        <dbReference type="Pfam" id="PF08245"/>
    </source>
</evidence>
<dbReference type="UniPathway" id="UPA00219"/>
<comment type="catalytic activity">
    <reaction evidence="13 14">
        <text>UDP-N-acetyl-alpha-D-muramate + L-alanine + ATP = UDP-N-acetyl-alpha-D-muramoyl-L-alanine + ADP + phosphate + H(+)</text>
        <dbReference type="Rhea" id="RHEA:23372"/>
        <dbReference type="ChEBI" id="CHEBI:15378"/>
        <dbReference type="ChEBI" id="CHEBI:30616"/>
        <dbReference type="ChEBI" id="CHEBI:43474"/>
        <dbReference type="ChEBI" id="CHEBI:57972"/>
        <dbReference type="ChEBI" id="CHEBI:70757"/>
        <dbReference type="ChEBI" id="CHEBI:83898"/>
        <dbReference type="ChEBI" id="CHEBI:456216"/>
        <dbReference type="EC" id="6.3.2.8"/>
    </reaction>
</comment>
<dbReference type="EC" id="6.3.2.8" evidence="3 14"/>
<dbReference type="InterPro" id="IPR036615">
    <property type="entry name" value="Mur_ligase_C_dom_sf"/>
</dbReference>
<dbReference type="InterPro" id="IPR036565">
    <property type="entry name" value="Mur-like_cat_sf"/>
</dbReference>
<evidence type="ECO:0000256" key="3">
    <source>
        <dbReference type="ARBA" id="ARBA00012211"/>
    </source>
</evidence>
<evidence type="ECO:0000256" key="11">
    <source>
        <dbReference type="ARBA" id="ARBA00023306"/>
    </source>
</evidence>
<dbReference type="SUPFAM" id="SSF51984">
    <property type="entry name" value="MurCD N-terminal domain"/>
    <property type="match status" value="1"/>
</dbReference>
<keyword evidence="10 14" id="KW-0573">Peptidoglycan synthesis</keyword>
<evidence type="ECO:0000256" key="8">
    <source>
        <dbReference type="ARBA" id="ARBA00022840"/>
    </source>
</evidence>
<dbReference type="GO" id="GO:0005737">
    <property type="term" value="C:cytoplasm"/>
    <property type="evidence" value="ECO:0007669"/>
    <property type="project" value="UniProtKB-SubCell"/>
</dbReference>
<keyword evidence="5 14" id="KW-0436">Ligase</keyword>